<dbReference type="EMBL" id="JYDP01000027">
    <property type="protein sequence ID" value="KRZ14106.1"/>
    <property type="molecule type" value="Genomic_DNA"/>
</dbReference>
<name>A0A0V1HU43_9BILA</name>
<feature type="signal peptide" evidence="1">
    <location>
        <begin position="1"/>
        <end position="15"/>
    </location>
</feature>
<dbReference type="Proteomes" id="UP000055024">
    <property type="component" value="Unassembled WGS sequence"/>
</dbReference>
<dbReference type="STRING" id="268475.A0A0V1HU43"/>
<reference evidence="2 3" key="1">
    <citation type="submission" date="2015-01" db="EMBL/GenBank/DDBJ databases">
        <title>Evolution of Trichinella species and genotypes.</title>
        <authorList>
            <person name="Korhonen P.K."/>
            <person name="Edoardo P."/>
            <person name="Giuseppe L.R."/>
            <person name="Gasser R.B."/>
        </authorList>
    </citation>
    <scope>NUCLEOTIDE SEQUENCE [LARGE SCALE GENOMIC DNA]</scope>
    <source>
        <strain evidence="2">ISS1029</strain>
    </source>
</reference>
<gene>
    <name evidence="2" type="ORF">T11_2144</name>
</gene>
<evidence type="ECO:0000313" key="2">
    <source>
        <dbReference type="EMBL" id="KRZ14106.1"/>
    </source>
</evidence>
<keyword evidence="1" id="KW-0732">Signal</keyword>
<keyword evidence="3" id="KW-1185">Reference proteome</keyword>
<proteinExistence type="predicted"/>
<evidence type="ECO:0008006" key="4">
    <source>
        <dbReference type="Google" id="ProtNLM"/>
    </source>
</evidence>
<dbReference type="OrthoDB" id="5919499at2759"/>
<accession>A0A0V1HU43</accession>
<dbReference type="AlphaFoldDB" id="A0A0V1HU43"/>
<feature type="chain" id="PRO_5013266494" description="DDE domain-containing protein" evidence="1">
    <location>
        <begin position="16"/>
        <end position="155"/>
    </location>
</feature>
<protein>
    <recommendedName>
        <fullName evidence="4">DDE domain-containing protein</fullName>
    </recommendedName>
</protein>
<comment type="caution">
    <text evidence="2">The sequence shown here is derived from an EMBL/GenBank/DDBJ whole genome shotgun (WGS) entry which is preliminary data.</text>
</comment>
<evidence type="ECO:0000313" key="3">
    <source>
        <dbReference type="Proteomes" id="UP000055024"/>
    </source>
</evidence>
<organism evidence="2 3">
    <name type="scientific">Trichinella zimbabwensis</name>
    <dbReference type="NCBI Taxonomy" id="268475"/>
    <lineage>
        <taxon>Eukaryota</taxon>
        <taxon>Metazoa</taxon>
        <taxon>Ecdysozoa</taxon>
        <taxon>Nematoda</taxon>
        <taxon>Enoplea</taxon>
        <taxon>Dorylaimia</taxon>
        <taxon>Trichinellida</taxon>
        <taxon>Trichinellidae</taxon>
        <taxon>Trichinella</taxon>
    </lineage>
</organism>
<sequence length="155" mass="17795">MLMALAFLPVNLVPAGFEILNVGTSGQVEALFEYFQREWLPATKIPFWIGHGAAVRTNNHLEGWHSRMNKRARKHHLGFYQFLQLIIDEQGKTETVVRQMHDGYTRGRGSVRRSAAYRVEQRRVAALTGRLRRSEISIEHFLSAISYHTPAPLQL</sequence>
<evidence type="ECO:0000256" key="1">
    <source>
        <dbReference type="SAM" id="SignalP"/>
    </source>
</evidence>